<dbReference type="Proteomes" id="UP000076420">
    <property type="component" value="Unassembled WGS sequence"/>
</dbReference>
<evidence type="ECO:0000256" key="4">
    <source>
        <dbReference type="ARBA" id="ARBA00022723"/>
    </source>
</evidence>
<keyword evidence="5" id="KW-0863">Zinc-finger</keyword>
<evidence type="ECO:0000256" key="1">
    <source>
        <dbReference type="ARBA" id="ARBA00004496"/>
    </source>
</evidence>
<keyword evidence="3" id="KW-0963">Cytoplasm</keyword>
<dbReference type="RefSeq" id="XP_013082932.2">
    <property type="nucleotide sequence ID" value="XM_013227478.2"/>
</dbReference>
<accession>A0A2C9M5N3</accession>
<evidence type="ECO:0000256" key="10">
    <source>
        <dbReference type="ARBA" id="ARBA00034699"/>
    </source>
</evidence>
<dbReference type="AlphaFoldDB" id="A0A2C9M5N3"/>
<dbReference type="OrthoDB" id="10311839at2759"/>
<organism evidence="12 13">
    <name type="scientific">Biomphalaria glabrata</name>
    <name type="common">Bloodfluke planorb</name>
    <name type="synonym">Freshwater snail</name>
    <dbReference type="NCBI Taxonomy" id="6526"/>
    <lineage>
        <taxon>Eukaryota</taxon>
        <taxon>Metazoa</taxon>
        <taxon>Spiralia</taxon>
        <taxon>Lophotrochozoa</taxon>
        <taxon>Mollusca</taxon>
        <taxon>Gastropoda</taxon>
        <taxon>Heterobranchia</taxon>
        <taxon>Euthyneura</taxon>
        <taxon>Panpulmonata</taxon>
        <taxon>Hygrophila</taxon>
        <taxon>Lymnaeoidea</taxon>
        <taxon>Planorbidae</taxon>
        <taxon>Biomphalaria</taxon>
    </lineage>
</organism>
<comment type="similarity">
    <text evidence="10">Belongs to the ZAR1 family.</text>
</comment>
<keyword evidence="6" id="KW-0221">Differentiation</keyword>
<dbReference type="PANTHER" id="PTHR31054:SF3">
    <property type="entry name" value="ZYGOTE ARREST PROTEIN 1-LIKE"/>
    <property type="match status" value="1"/>
</dbReference>
<dbReference type="KEGG" id="bgt:106068168"/>
<dbReference type="GO" id="GO:0048477">
    <property type="term" value="P:oogenesis"/>
    <property type="evidence" value="ECO:0007669"/>
    <property type="project" value="UniProtKB-KW"/>
</dbReference>
<evidence type="ECO:0000256" key="9">
    <source>
        <dbReference type="ARBA" id="ARBA00022943"/>
    </source>
</evidence>
<evidence type="ECO:0000256" key="3">
    <source>
        <dbReference type="ARBA" id="ARBA00022490"/>
    </source>
</evidence>
<evidence type="ECO:0000256" key="2">
    <source>
        <dbReference type="ARBA" id="ARBA00022473"/>
    </source>
</evidence>
<sequence length="113" mass="13265">MYRSRRGRGSYRNNNSRGKLRRMYGLLECSECDKEWESSHVYCKPGTYEAAYGQECKDCRIMCMPYRLENIKCSQCGQTDCECERRHVDPNKNHRSDLCGKCKAGLKCGFRRN</sequence>
<dbReference type="SMART" id="SM01328">
    <property type="entry name" value="zf-3CxxC"/>
    <property type="match status" value="1"/>
</dbReference>
<keyword evidence="8" id="KW-0694">RNA-binding</keyword>
<dbReference type="InterPro" id="IPR026775">
    <property type="entry name" value="Zar1"/>
</dbReference>
<dbReference type="STRING" id="6526.A0A2C9M5N3"/>
<protein>
    <recommendedName>
        <fullName evidence="11">3CxxC-type domain-containing protein</fullName>
    </recommendedName>
</protein>
<gene>
    <name evidence="12" type="primary">106068168</name>
</gene>
<feature type="domain" description="3CxxC-type" evidence="11">
    <location>
        <begin position="22"/>
        <end position="105"/>
    </location>
</feature>
<evidence type="ECO:0000259" key="11">
    <source>
        <dbReference type="SMART" id="SM01328"/>
    </source>
</evidence>
<comment type="subcellular location">
    <subcellularLocation>
        <location evidence="1">Cytoplasm</location>
    </subcellularLocation>
</comment>
<dbReference type="InterPro" id="IPR027377">
    <property type="entry name" value="ZAR1/RTP1-5-like_Znf-3CxxC"/>
</dbReference>
<keyword evidence="2" id="KW-0217">Developmental protein</keyword>
<dbReference type="GO" id="GO:0005737">
    <property type="term" value="C:cytoplasm"/>
    <property type="evidence" value="ECO:0007669"/>
    <property type="project" value="UniProtKB-SubCell"/>
</dbReference>
<evidence type="ECO:0000313" key="13">
    <source>
        <dbReference type="Proteomes" id="UP000076420"/>
    </source>
</evidence>
<keyword evidence="7" id="KW-0862">Zinc</keyword>
<dbReference type="VEuPathDB" id="VectorBase:BGLB038836"/>
<evidence type="ECO:0000256" key="8">
    <source>
        <dbReference type="ARBA" id="ARBA00022884"/>
    </source>
</evidence>
<dbReference type="GO" id="GO:0008270">
    <property type="term" value="F:zinc ion binding"/>
    <property type="evidence" value="ECO:0007669"/>
    <property type="project" value="UniProtKB-KW"/>
</dbReference>
<evidence type="ECO:0000256" key="6">
    <source>
        <dbReference type="ARBA" id="ARBA00022782"/>
    </source>
</evidence>
<evidence type="ECO:0000256" key="5">
    <source>
        <dbReference type="ARBA" id="ARBA00022771"/>
    </source>
</evidence>
<dbReference type="PANTHER" id="PTHR31054">
    <property type="entry name" value="ZYGOTE ARREST PROTEIN 1-LIKE ISOFORM X1"/>
    <property type="match status" value="1"/>
</dbReference>
<reference evidence="12" key="1">
    <citation type="submission" date="2020-05" db="UniProtKB">
        <authorList>
            <consortium name="EnsemblMetazoa"/>
        </authorList>
    </citation>
    <scope>IDENTIFICATION</scope>
    <source>
        <strain evidence="12">BB02</strain>
    </source>
</reference>
<dbReference type="GO" id="GO:0017148">
    <property type="term" value="P:negative regulation of translation"/>
    <property type="evidence" value="ECO:0007669"/>
    <property type="project" value="UniProtKB-ARBA"/>
</dbReference>
<keyword evidence="9" id="KW-0896">Oogenesis</keyword>
<dbReference type="GO" id="GO:0003729">
    <property type="term" value="F:mRNA binding"/>
    <property type="evidence" value="ECO:0007669"/>
    <property type="project" value="UniProtKB-ARBA"/>
</dbReference>
<name>A0A2C9M5N3_BIOGL</name>
<dbReference type="GO" id="GO:0006412">
    <property type="term" value="P:translation"/>
    <property type="evidence" value="ECO:0007669"/>
    <property type="project" value="TreeGrafter"/>
</dbReference>
<evidence type="ECO:0000313" key="12">
    <source>
        <dbReference type="EnsemblMetazoa" id="BGLB038836-PC"/>
    </source>
</evidence>
<proteinExistence type="inferred from homology"/>
<keyword evidence="4" id="KW-0479">Metal-binding</keyword>
<dbReference type="EnsemblMetazoa" id="BGLB038836-RC">
    <property type="protein sequence ID" value="BGLB038836-PC"/>
    <property type="gene ID" value="BGLB038836"/>
</dbReference>
<dbReference type="Pfam" id="PF13695">
    <property type="entry name" value="Zn_ribbon_3CxxC"/>
    <property type="match status" value="1"/>
</dbReference>
<evidence type="ECO:0000256" key="7">
    <source>
        <dbReference type="ARBA" id="ARBA00022833"/>
    </source>
</evidence>